<dbReference type="EMBL" id="DAKRPA010000194">
    <property type="protein sequence ID" value="DAZ95692.1"/>
    <property type="molecule type" value="Genomic_DNA"/>
</dbReference>
<dbReference type="GO" id="GO:0016757">
    <property type="term" value="F:glycosyltransferase activity"/>
    <property type="evidence" value="ECO:0007669"/>
    <property type="project" value="InterPro"/>
</dbReference>
<proteinExistence type="predicted"/>
<evidence type="ECO:0000313" key="2">
    <source>
        <dbReference type="Proteomes" id="UP001146120"/>
    </source>
</evidence>
<gene>
    <name evidence="1" type="ORF">N0F65_003002</name>
</gene>
<reference evidence="1" key="1">
    <citation type="submission" date="2022-11" db="EMBL/GenBank/DDBJ databases">
        <authorList>
            <person name="Morgan W.R."/>
            <person name="Tartar A."/>
        </authorList>
    </citation>
    <scope>NUCLEOTIDE SEQUENCE</scope>
    <source>
        <strain evidence="1">ARSEF 373</strain>
    </source>
</reference>
<dbReference type="Proteomes" id="UP001146120">
    <property type="component" value="Unassembled WGS sequence"/>
</dbReference>
<dbReference type="PANTHER" id="PTHR31485">
    <property type="entry name" value="PEPTIDYL SERINE ALPHA-GALACTOSYLTRANSFERASE"/>
    <property type="match status" value="1"/>
</dbReference>
<dbReference type="AlphaFoldDB" id="A0AAV2YL31"/>
<sequence length="518" mass="59279">MRYVMLAAFALLVVGYCANLVNQANLLQFRAEEATMQHGAVPSDMQKHAAQHRMAEPTFDDQVRAQALRAHHGAPTPAPTTQPWSDDEFHFVFSSTCSGYQHWQSQVLADSFVRVNQHGRLTRIVCGCSTEQEEQVRNHVAQHAPHMRVHFTRNFNEQPVDYIEKDSYSPYNKPFGLRDWIKHAHPPVTEKMIVFVDPDFLFNRRFVLNHGTRVIRDTDVESHKTSHEPYLIYSGARNLSDVSDLVSDGIAVAQRWSGYLGSSGFGDKENSNFKVCPECSHVDGEYAEEYLSTGPPYVLTRHDVEAFVDAYCNMTVAKRSHHRDDWMAEMYGYVLGIVKNNIRHTMFDNLALAPKGDEYWGFVDYMTENPCSADPEPLRMTETPLMMHGCLSYTGIDHLGEEWRYYKQLVPEDLFACDSWMLAQPPPSVWENALNTSDPEKRREQKMHAFGLCQWIKSVNLALGDFKSKACRNGFNTNKKLKLKSDRPASHLNVQPEDADWRVNNTHPFSDSPLGKIW</sequence>
<comment type="caution">
    <text evidence="1">The sequence shown here is derived from an EMBL/GenBank/DDBJ whole genome shotgun (WGS) entry which is preliminary data.</text>
</comment>
<dbReference type="PANTHER" id="PTHR31485:SF7">
    <property type="entry name" value="PEPTIDYL SERINE ALPHA-GALACTOSYLTRANSFERASE"/>
    <property type="match status" value="1"/>
</dbReference>
<accession>A0AAV2YL31</accession>
<dbReference type="InterPro" id="IPR044845">
    <property type="entry name" value="HPAT/SRGT1-like"/>
</dbReference>
<name>A0AAV2YL31_9STRA</name>
<organism evidence="1 2">
    <name type="scientific">Lagenidium giganteum</name>
    <dbReference type="NCBI Taxonomy" id="4803"/>
    <lineage>
        <taxon>Eukaryota</taxon>
        <taxon>Sar</taxon>
        <taxon>Stramenopiles</taxon>
        <taxon>Oomycota</taxon>
        <taxon>Peronosporomycetes</taxon>
        <taxon>Pythiales</taxon>
        <taxon>Pythiaceae</taxon>
    </lineage>
</organism>
<reference evidence="1" key="2">
    <citation type="journal article" date="2023" name="Microbiol Resour">
        <title>Decontamination and Annotation of the Draft Genome Sequence of the Oomycete Lagenidium giganteum ARSEF 373.</title>
        <authorList>
            <person name="Morgan W.R."/>
            <person name="Tartar A."/>
        </authorList>
    </citation>
    <scope>NUCLEOTIDE SEQUENCE</scope>
    <source>
        <strain evidence="1">ARSEF 373</strain>
    </source>
</reference>
<protein>
    <submittedName>
        <fullName evidence="1">Uncharacterized protein</fullName>
    </submittedName>
</protein>
<evidence type="ECO:0000313" key="1">
    <source>
        <dbReference type="EMBL" id="DAZ95692.1"/>
    </source>
</evidence>
<keyword evidence="2" id="KW-1185">Reference proteome</keyword>